<name>A0A5C5Z669_9BACT</name>
<dbReference type="Proteomes" id="UP000315010">
    <property type="component" value="Unassembled WGS sequence"/>
</dbReference>
<feature type="transmembrane region" description="Helical" evidence="4">
    <location>
        <begin position="345"/>
        <end position="368"/>
    </location>
</feature>
<keyword evidence="2 6" id="KW-0328">Glycosyltransferase</keyword>
<feature type="domain" description="Glycosyltransferase 2-like" evidence="5">
    <location>
        <begin position="52"/>
        <end position="196"/>
    </location>
</feature>
<keyword evidence="4" id="KW-0472">Membrane</keyword>
<accession>A0A5C5Z669</accession>
<evidence type="ECO:0000256" key="3">
    <source>
        <dbReference type="ARBA" id="ARBA00022679"/>
    </source>
</evidence>
<dbReference type="PANTHER" id="PTHR43630:SF1">
    <property type="entry name" value="POLY-BETA-1,6-N-ACETYL-D-GLUCOSAMINE SYNTHASE"/>
    <property type="match status" value="1"/>
</dbReference>
<dbReference type="RefSeq" id="WP_146399462.1">
    <property type="nucleotide sequence ID" value="NZ_SJPJ01000001.1"/>
</dbReference>
<evidence type="ECO:0000313" key="7">
    <source>
        <dbReference type="Proteomes" id="UP000315010"/>
    </source>
</evidence>
<dbReference type="InterPro" id="IPR029044">
    <property type="entry name" value="Nucleotide-diphossugar_trans"/>
</dbReference>
<dbReference type="GO" id="GO:0016757">
    <property type="term" value="F:glycosyltransferase activity"/>
    <property type="evidence" value="ECO:0007669"/>
    <property type="project" value="UniProtKB-KW"/>
</dbReference>
<keyword evidence="4" id="KW-1133">Transmembrane helix</keyword>
<evidence type="ECO:0000256" key="1">
    <source>
        <dbReference type="ARBA" id="ARBA00006739"/>
    </source>
</evidence>
<dbReference type="EC" id="2.4.1.-" evidence="6"/>
<dbReference type="EMBL" id="SJPJ01000001">
    <property type="protein sequence ID" value="TWT82754.1"/>
    <property type="molecule type" value="Genomic_DNA"/>
</dbReference>
<protein>
    <submittedName>
        <fullName evidence="6">Poly-beta-1,6-N-acetyl-D-glucosamine synthase</fullName>
        <ecNumber evidence="6">2.4.1.-</ecNumber>
    </submittedName>
</protein>
<evidence type="ECO:0000313" key="6">
    <source>
        <dbReference type="EMBL" id="TWT82754.1"/>
    </source>
</evidence>
<feature type="transmembrane region" description="Helical" evidence="4">
    <location>
        <begin position="322"/>
        <end position="339"/>
    </location>
</feature>
<reference evidence="6 7" key="1">
    <citation type="submission" date="2019-02" db="EMBL/GenBank/DDBJ databases">
        <title>Deep-cultivation of Planctomycetes and their phenomic and genomic characterization uncovers novel biology.</title>
        <authorList>
            <person name="Wiegand S."/>
            <person name="Jogler M."/>
            <person name="Boedeker C."/>
            <person name="Pinto D."/>
            <person name="Vollmers J."/>
            <person name="Rivas-Marin E."/>
            <person name="Kohn T."/>
            <person name="Peeters S.H."/>
            <person name="Heuer A."/>
            <person name="Rast P."/>
            <person name="Oberbeckmann S."/>
            <person name="Bunk B."/>
            <person name="Jeske O."/>
            <person name="Meyerdierks A."/>
            <person name="Storesund J.E."/>
            <person name="Kallscheuer N."/>
            <person name="Luecker S."/>
            <person name="Lage O.M."/>
            <person name="Pohl T."/>
            <person name="Merkel B.J."/>
            <person name="Hornburger P."/>
            <person name="Mueller R.-W."/>
            <person name="Bruemmer F."/>
            <person name="Labrenz M."/>
            <person name="Spormann A.M."/>
            <person name="Op Den Camp H."/>
            <person name="Overmann J."/>
            <person name="Amann R."/>
            <person name="Jetten M.S.M."/>
            <person name="Mascher T."/>
            <person name="Medema M.H."/>
            <person name="Devos D.P."/>
            <person name="Kaster A.-K."/>
            <person name="Ovreas L."/>
            <person name="Rohde M."/>
            <person name="Galperin M.Y."/>
            <person name="Jogler C."/>
        </authorList>
    </citation>
    <scope>NUCLEOTIDE SEQUENCE [LARGE SCALE GENOMIC DNA]</scope>
    <source>
        <strain evidence="6 7">CA13</strain>
    </source>
</reference>
<keyword evidence="4" id="KW-0812">Transmembrane</keyword>
<proteinExistence type="inferred from homology"/>
<dbReference type="PANTHER" id="PTHR43630">
    <property type="entry name" value="POLY-BETA-1,6-N-ACETYL-D-GLUCOSAMINE SYNTHASE"/>
    <property type="match status" value="1"/>
</dbReference>
<evidence type="ECO:0000259" key="5">
    <source>
        <dbReference type="Pfam" id="PF00535"/>
    </source>
</evidence>
<comment type="caution">
    <text evidence="6">The sequence shown here is derived from an EMBL/GenBank/DDBJ whole genome shotgun (WGS) entry which is preliminary data.</text>
</comment>
<dbReference type="InterPro" id="IPR001173">
    <property type="entry name" value="Glyco_trans_2-like"/>
</dbReference>
<comment type="similarity">
    <text evidence="1">Belongs to the glycosyltransferase 2 family.</text>
</comment>
<dbReference type="Gene3D" id="3.90.550.10">
    <property type="entry name" value="Spore Coat Polysaccharide Biosynthesis Protein SpsA, Chain A"/>
    <property type="match status" value="1"/>
</dbReference>
<dbReference type="OrthoDB" id="9766299at2"/>
<dbReference type="SUPFAM" id="SSF53448">
    <property type="entry name" value="Nucleotide-diphospho-sugar transferases"/>
    <property type="match status" value="1"/>
</dbReference>
<gene>
    <name evidence="6" type="primary">pgaC</name>
    <name evidence="6" type="ORF">CA13_42170</name>
</gene>
<keyword evidence="3 6" id="KW-0808">Transferase</keyword>
<dbReference type="Pfam" id="PF00535">
    <property type="entry name" value="Glycos_transf_2"/>
    <property type="match status" value="1"/>
</dbReference>
<keyword evidence="7" id="KW-1185">Reference proteome</keyword>
<dbReference type="AlphaFoldDB" id="A0A5C5Z669"/>
<sequence length="403" mass="45202">MDTLFTFAFWGSVLCLAYAYAGYPMVVALLAKRCGDAVESAQREREDLPMITVLVAAYNAEQHLPKRIENILACDYPSDRLRILIASDGSTDRTVAIVHEFNDRRITAIDFVQRRGKSATMVDAVESIDSPVIVFTDVTTRFDSQSLNRLARHFANPDIGLVTGQVAIVDENGMPSESTYWKMEMMVRRCEAKLGIMLGTSGAIYAIRRSMFVTPTRPTINDDMVLPMLVHLTHRCQFVLDPSARAYATGGKDIRAEFDRRSRIGIGAFQCLPVMHELWRWKNRTTCAAFVSHKLLRWTGPFLLATAFVSNVHLFPHASYKWLFALQIFAYSAALYGFVSSPGTFFARFTRVASSFVVMNAAIGIGILRWMRHPDTVTWNPTSRSSWDAVAVANDSQSQKRAA</sequence>
<organism evidence="6 7">
    <name type="scientific">Novipirellula herctigrandis</name>
    <dbReference type="NCBI Taxonomy" id="2527986"/>
    <lineage>
        <taxon>Bacteria</taxon>
        <taxon>Pseudomonadati</taxon>
        <taxon>Planctomycetota</taxon>
        <taxon>Planctomycetia</taxon>
        <taxon>Pirellulales</taxon>
        <taxon>Pirellulaceae</taxon>
        <taxon>Novipirellula</taxon>
    </lineage>
</organism>
<evidence type="ECO:0000256" key="4">
    <source>
        <dbReference type="SAM" id="Phobius"/>
    </source>
</evidence>
<dbReference type="CDD" id="cd06439">
    <property type="entry name" value="CESA_like_1"/>
    <property type="match status" value="1"/>
</dbReference>
<feature type="transmembrane region" description="Helical" evidence="4">
    <location>
        <begin position="295"/>
        <end position="315"/>
    </location>
</feature>
<evidence type="ECO:0000256" key="2">
    <source>
        <dbReference type="ARBA" id="ARBA00022676"/>
    </source>
</evidence>